<dbReference type="Gramene" id="ONK63422">
    <property type="protein sequence ID" value="ONK63422"/>
    <property type="gene ID" value="A4U43_C07F14990"/>
</dbReference>
<evidence type="ECO:0000313" key="6">
    <source>
        <dbReference type="EMBL" id="ONK63422.1"/>
    </source>
</evidence>
<dbReference type="EMBL" id="CM007387">
    <property type="protein sequence ID" value="ONK63422.1"/>
    <property type="molecule type" value="Genomic_DNA"/>
</dbReference>
<dbReference type="InterPro" id="IPR017853">
    <property type="entry name" value="GH"/>
</dbReference>
<keyword evidence="5" id="KW-0378">Hydrolase</keyword>
<gene>
    <name evidence="6" type="ORF">A4U43_C07F14990</name>
</gene>
<evidence type="ECO:0000256" key="3">
    <source>
        <dbReference type="ARBA" id="ARBA00023326"/>
    </source>
</evidence>
<dbReference type="OMA" id="DCNAVNH"/>
<keyword evidence="7" id="KW-1185">Reference proteome</keyword>
<evidence type="ECO:0000256" key="5">
    <source>
        <dbReference type="RuleBase" id="RU000509"/>
    </source>
</evidence>
<dbReference type="Proteomes" id="UP000243459">
    <property type="component" value="Chromosome 7"/>
</dbReference>
<feature type="active site" description="Proton acceptor" evidence="4">
    <location>
        <position position="488"/>
    </location>
</feature>
<keyword evidence="5" id="KW-0326">Glycosidase</keyword>
<dbReference type="InterPro" id="IPR001554">
    <property type="entry name" value="Glyco_hydro_14"/>
</dbReference>
<dbReference type="PANTHER" id="PTHR31352:SF3">
    <property type="entry name" value="INACTIVE BETA-AMYLASE 9"/>
    <property type="match status" value="1"/>
</dbReference>
<accession>A0A5P1EC48</accession>
<comment type="catalytic activity">
    <reaction evidence="5">
        <text>Hydrolysis of (1-&gt;4)-alpha-D-glucosidic linkages in polysaccharides so as to remove successive maltose units from the non-reducing ends of the chains.</text>
        <dbReference type="EC" id="3.2.1.2"/>
    </reaction>
</comment>
<dbReference type="Gene3D" id="3.20.20.80">
    <property type="entry name" value="Glycosidases"/>
    <property type="match status" value="1"/>
</dbReference>
<sequence>MDGRFRREIDTVFQGEDQRRWRVIGGAEVFAPKRSERICGPRLGMQDRGSQKGISNGAVCLAVLALGSGQKAAKMKTALLELFWPESCHLGSFLAPSRGQNGSFQPSKQLFKGEKVSTSLASPNRLFVGLPLDSVSDCNTINHTKAISAGLRALKLLGVQGVELPIQWSIAQPESTSEYCWSSYLALARVVQDAGLELRVGLHLYGSKKSRQEVCLPKWVKRIAMEKPDILFTDRAGQRHAGCLSFAVDELPVLDGKTPMQVFEEFFLSFQGEFSGLIGSTITGILVGLGPDGELRYPSYPPTTTTTHPFTGVGEFQCYDKFLLANLKSHAENSGNPCWGLSGPHDAPSYNESPNSTNFFNDQNGSWDSPYGKFFLSWYSNQLLSHGDRLLSIASKSFANLPITLSAKIPLLHNWHKTRSRPAELTAGYFNGYVSVAETFGRHSCQMVVSGMDLVDKDQPEGLQSSPELLLDEIIGACKRNGVRISGENSRLVGWDFGRIKEKLSVVGSFTYQRMGADFFSPQHFFKFAEFVRSMKEIELGVDDLASEEETLSMGMEGASSGDREMQAA</sequence>
<evidence type="ECO:0000256" key="2">
    <source>
        <dbReference type="ARBA" id="ARBA00023277"/>
    </source>
</evidence>
<dbReference type="PRINTS" id="PR00750">
    <property type="entry name" value="BETAAMYLASE"/>
</dbReference>
<dbReference type="EC" id="3.2.1.2" evidence="5"/>
<dbReference type="Pfam" id="PF01373">
    <property type="entry name" value="Glyco_hydro_14"/>
    <property type="match status" value="1"/>
</dbReference>
<evidence type="ECO:0000256" key="4">
    <source>
        <dbReference type="PIRSR" id="PIRSR601554-1"/>
    </source>
</evidence>
<proteinExistence type="inferred from homology"/>
<dbReference type="AlphaFoldDB" id="A0A5P1EC48"/>
<comment type="similarity">
    <text evidence="1 5">Belongs to the glycosyl hydrolase 14 family.</text>
</comment>
<organism evidence="6 7">
    <name type="scientific">Asparagus officinalis</name>
    <name type="common">Garden asparagus</name>
    <dbReference type="NCBI Taxonomy" id="4686"/>
    <lineage>
        <taxon>Eukaryota</taxon>
        <taxon>Viridiplantae</taxon>
        <taxon>Streptophyta</taxon>
        <taxon>Embryophyta</taxon>
        <taxon>Tracheophyta</taxon>
        <taxon>Spermatophyta</taxon>
        <taxon>Magnoliopsida</taxon>
        <taxon>Liliopsida</taxon>
        <taxon>Asparagales</taxon>
        <taxon>Asparagaceae</taxon>
        <taxon>Asparagoideae</taxon>
        <taxon>Asparagus</taxon>
    </lineage>
</organism>
<dbReference type="GO" id="GO:0016161">
    <property type="term" value="F:beta-amylase activity"/>
    <property type="evidence" value="ECO:0007669"/>
    <property type="project" value="UniProtKB-EC"/>
</dbReference>
<dbReference type="GO" id="GO:0000272">
    <property type="term" value="P:polysaccharide catabolic process"/>
    <property type="evidence" value="ECO:0007669"/>
    <property type="project" value="UniProtKB-KW"/>
</dbReference>
<evidence type="ECO:0000313" key="7">
    <source>
        <dbReference type="Proteomes" id="UP000243459"/>
    </source>
</evidence>
<protein>
    <recommendedName>
        <fullName evidence="5">Beta-amylase</fullName>
        <ecNumber evidence="5">3.2.1.2</ecNumber>
    </recommendedName>
</protein>
<reference evidence="7" key="1">
    <citation type="journal article" date="2017" name="Nat. Commun.">
        <title>The asparagus genome sheds light on the origin and evolution of a young Y chromosome.</title>
        <authorList>
            <person name="Harkess A."/>
            <person name="Zhou J."/>
            <person name="Xu C."/>
            <person name="Bowers J.E."/>
            <person name="Van der Hulst R."/>
            <person name="Ayyampalayam S."/>
            <person name="Mercati F."/>
            <person name="Riccardi P."/>
            <person name="McKain M.R."/>
            <person name="Kakrana A."/>
            <person name="Tang H."/>
            <person name="Ray J."/>
            <person name="Groenendijk J."/>
            <person name="Arikit S."/>
            <person name="Mathioni S.M."/>
            <person name="Nakano M."/>
            <person name="Shan H."/>
            <person name="Telgmann-Rauber A."/>
            <person name="Kanno A."/>
            <person name="Yue Z."/>
            <person name="Chen H."/>
            <person name="Li W."/>
            <person name="Chen Y."/>
            <person name="Xu X."/>
            <person name="Zhang Y."/>
            <person name="Luo S."/>
            <person name="Chen H."/>
            <person name="Gao J."/>
            <person name="Mao Z."/>
            <person name="Pires J.C."/>
            <person name="Luo M."/>
            <person name="Kudrna D."/>
            <person name="Wing R.A."/>
            <person name="Meyers B.C."/>
            <person name="Yi K."/>
            <person name="Kong H."/>
            <person name="Lavrijsen P."/>
            <person name="Sunseri F."/>
            <person name="Falavigna A."/>
            <person name="Ye Y."/>
            <person name="Leebens-Mack J.H."/>
            <person name="Chen G."/>
        </authorList>
    </citation>
    <scope>NUCLEOTIDE SEQUENCE [LARGE SCALE GENOMIC DNA]</scope>
    <source>
        <strain evidence="7">cv. DH0086</strain>
    </source>
</reference>
<name>A0A5P1EC48_ASPOF</name>
<feature type="active site" description="Proton donor" evidence="4">
    <location>
        <position position="294"/>
    </location>
</feature>
<evidence type="ECO:0000256" key="1">
    <source>
        <dbReference type="ARBA" id="ARBA00005652"/>
    </source>
</evidence>
<dbReference type="PANTHER" id="PTHR31352">
    <property type="entry name" value="BETA-AMYLASE 1, CHLOROPLASTIC"/>
    <property type="match status" value="1"/>
</dbReference>
<dbReference type="SUPFAM" id="SSF51445">
    <property type="entry name" value="(Trans)glycosidases"/>
    <property type="match status" value="1"/>
</dbReference>
<keyword evidence="2 5" id="KW-0119">Carbohydrate metabolism</keyword>
<keyword evidence="3 5" id="KW-0624">Polysaccharide degradation</keyword>